<organism evidence="2 3">
    <name type="scientific">Mycena maculata</name>
    <dbReference type="NCBI Taxonomy" id="230809"/>
    <lineage>
        <taxon>Eukaryota</taxon>
        <taxon>Fungi</taxon>
        <taxon>Dikarya</taxon>
        <taxon>Basidiomycota</taxon>
        <taxon>Agaricomycotina</taxon>
        <taxon>Agaricomycetes</taxon>
        <taxon>Agaricomycetidae</taxon>
        <taxon>Agaricales</taxon>
        <taxon>Marasmiineae</taxon>
        <taxon>Mycenaceae</taxon>
        <taxon>Mycena</taxon>
    </lineage>
</organism>
<dbReference type="PANTHER" id="PTHR31017">
    <property type="entry name" value="LATE SECRETORY PATHWAY PROTEIN AVL9-RELATED"/>
    <property type="match status" value="1"/>
</dbReference>
<dbReference type="Proteomes" id="UP001215280">
    <property type="component" value="Unassembled WGS sequence"/>
</dbReference>
<evidence type="ECO:0000313" key="3">
    <source>
        <dbReference type="Proteomes" id="UP001215280"/>
    </source>
</evidence>
<comment type="caution">
    <text evidence="2">The sequence shown here is derived from an EMBL/GenBank/DDBJ whole genome shotgun (WGS) entry which is preliminary data.</text>
</comment>
<dbReference type="PANTHER" id="PTHR31017:SF1">
    <property type="entry name" value="LATE SECRETORY PATHWAY PROTEIN AVL9 HOMOLOG"/>
    <property type="match status" value="1"/>
</dbReference>
<name>A0AAD7IGJ9_9AGAR</name>
<evidence type="ECO:0000313" key="2">
    <source>
        <dbReference type="EMBL" id="KAJ7741185.1"/>
    </source>
</evidence>
<keyword evidence="3" id="KW-1185">Reference proteome</keyword>
<dbReference type="AlphaFoldDB" id="A0AAD7IGJ9"/>
<protein>
    <submittedName>
        <fullName evidence="2">Transport protein Avl9-domain-containing protein</fullName>
    </submittedName>
</protein>
<dbReference type="InterPro" id="IPR051731">
    <property type="entry name" value="DENND11/AVL9_GEFs"/>
</dbReference>
<dbReference type="InterPro" id="IPR018307">
    <property type="entry name" value="ABL9/DENND6_dom"/>
</dbReference>
<feature type="domain" description="AVL9/DENND6" evidence="1">
    <location>
        <begin position="121"/>
        <end position="196"/>
    </location>
</feature>
<accession>A0AAD7IGJ9</accession>
<reference evidence="2" key="1">
    <citation type="submission" date="2023-03" db="EMBL/GenBank/DDBJ databases">
        <title>Massive genome expansion in bonnet fungi (Mycena s.s.) driven by repeated elements and novel gene families across ecological guilds.</title>
        <authorList>
            <consortium name="Lawrence Berkeley National Laboratory"/>
            <person name="Harder C.B."/>
            <person name="Miyauchi S."/>
            <person name="Viragh M."/>
            <person name="Kuo A."/>
            <person name="Thoen E."/>
            <person name="Andreopoulos B."/>
            <person name="Lu D."/>
            <person name="Skrede I."/>
            <person name="Drula E."/>
            <person name="Henrissat B."/>
            <person name="Morin E."/>
            <person name="Kohler A."/>
            <person name="Barry K."/>
            <person name="LaButti K."/>
            <person name="Morin E."/>
            <person name="Salamov A."/>
            <person name="Lipzen A."/>
            <person name="Mereny Z."/>
            <person name="Hegedus B."/>
            <person name="Baldrian P."/>
            <person name="Stursova M."/>
            <person name="Weitz H."/>
            <person name="Taylor A."/>
            <person name="Grigoriev I.V."/>
            <person name="Nagy L.G."/>
            <person name="Martin F."/>
            <person name="Kauserud H."/>
        </authorList>
    </citation>
    <scope>NUCLEOTIDE SEQUENCE</scope>
    <source>
        <strain evidence="2">CBHHK188m</strain>
    </source>
</reference>
<dbReference type="Pfam" id="PF09794">
    <property type="entry name" value="Avl9"/>
    <property type="match status" value="1"/>
</dbReference>
<dbReference type="GO" id="GO:0005737">
    <property type="term" value="C:cytoplasm"/>
    <property type="evidence" value="ECO:0007669"/>
    <property type="project" value="TreeGrafter"/>
</dbReference>
<proteinExistence type="predicted"/>
<gene>
    <name evidence="2" type="ORF">DFH07DRAFT_981768</name>
</gene>
<dbReference type="EMBL" id="JARJLG010000124">
    <property type="protein sequence ID" value="KAJ7741185.1"/>
    <property type="molecule type" value="Genomic_DNA"/>
</dbReference>
<sequence>MLGSHVYTNPHVIMAILRQCNTINMIHCLPAYDSEVGSASTPPAPSRLHLPRKIPSRIHCNALTPFPITLPILIPSLSSEPDDSSHRWFFNAFGPLLQPNPSLMSIADNKRAPDRIPIFNNEEETKILPFIALHISAEDYSYFHLVLSGPNPTTIFGISCNQQISVSVKMPNVIRSTMQKAIIVLTSKPIFGPIQDFHPLGLSSTKATHRHTLTPQGSRGTLDMTSPLVLLCTTSFPPSAYSLEQLGLECICGDENQHQRECEQQQQTTGPVHEDEVLGLAGFYATLQAFEIHVERVVALGVGPPSTQPAPVQDAYLARAEAHLPVGSQQCAPCWAIILIFLLSLHLGLTHTTHDVRHGEGRHVHKVCLWWRQIQCVKGHGRGCLIREGVHRRVVWEGQGKEVACDEVAHVNQEDGVVFWCR</sequence>
<evidence type="ECO:0000259" key="1">
    <source>
        <dbReference type="Pfam" id="PF09794"/>
    </source>
</evidence>